<evidence type="ECO:0000313" key="3">
    <source>
        <dbReference type="EMBL" id="KAF8878466.1"/>
    </source>
</evidence>
<comment type="caution">
    <text evidence="3">The sequence shown here is derived from an EMBL/GenBank/DDBJ whole genome shotgun (WGS) entry which is preliminary data.</text>
</comment>
<reference evidence="3" key="1">
    <citation type="submission" date="2020-11" db="EMBL/GenBank/DDBJ databases">
        <authorList>
            <consortium name="DOE Joint Genome Institute"/>
            <person name="Ahrendt S."/>
            <person name="Riley R."/>
            <person name="Andreopoulos W."/>
            <person name="LaButti K."/>
            <person name="Pangilinan J."/>
            <person name="Ruiz-duenas F.J."/>
            <person name="Barrasa J.M."/>
            <person name="Sanchez-Garcia M."/>
            <person name="Camarero S."/>
            <person name="Miyauchi S."/>
            <person name="Serrano A."/>
            <person name="Linde D."/>
            <person name="Babiker R."/>
            <person name="Drula E."/>
            <person name="Ayuso-Fernandez I."/>
            <person name="Pacheco R."/>
            <person name="Padilla G."/>
            <person name="Ferreira P."/>
            <person name="Barriuso J."/>
            <person name="Kellner H."/>
            <person name="Castanera R."/>
            <person name="Alfaro M."/>
            <person name="Ramirez L."/>
            <person name="Pisabarro A.G."/>
            <person name="Kuo A."/>
            <person name="Tritt A."/>
            <person name="Lipzen A."/>
            <person name="He G."/>
            <person name="Yan M."/>
            <person name="Ng V."/>
            <person name="Cullen D."/>
            <person name="Martin F."/>
            <person name="Rosso M.-N."/>
            <person name="Henrissat B."/>
            <person name="Hibbett D."/>
            <person name="Martinez A.T."/>
            <person name="Grigoriev I.V."/>
        </authorList>
    </citation>
    <scope>NUCLEOTIDE SEQUENCE</scope>
    <source>
        <strain evidence="3">AH 44721</strain>
    </source>
</reference>
<evidence type="ECO:0000256" key="1">
    <source>
        <dbReference type="SAM" id="MobiDB-lite"/>
    </source>
</evidence>
<evidence type="ECO:0000256" key="2">
    <source>
        <dbReference type="SAM" id="SignalP"/>
    </source>
</evidence>
<protein>
    <submittedName>
        <fullName evidence="3">Uncharacterized protein</fullName>
    </submittedName>
</protein>
<dbReference type="EMBL" id="JADNYJ010000158">
    <property type="protein sequence ID" value="KAF8878466.1"/>
    <property type="molecule type" value="Genomic_DNA"/>
</dbReference>
<feature type="non-terminal residue" evidence="3">
    <location>
        <position position="106"/>
    </location>
</feature>
<feature type="chain" id="PRO_5040289342" evidence="2">
    <location>
        <begin position="23"/>
        <end position="106"/>
    </location>
</feature>
<sequence length="106" mass="11565">MRTVQFNLFLTFIFSIFLFVLASPHPLAPHASKFVVVGHPAAAAPVRESKEASGVVDPRSFDSGIAESQSELGSLLNHLKSVNQRRRRRPYPHGLVVSGDAAPCTR</sequence>
<organism evidence="3 4">
    <name type="scientific">Gymnopilus junonius</name>
    <name type="common">Spectacular rustgill mushroom</name>
    <name type="synonym">Gymnopilus spectabilis subsp. junonius</name>
    <dbReference type="NCBI Taxonomy" id="109634"/>
    <lineage>
        <taxon>Eukaryota</taxon>
        <taxon>Fungi</taxon>
        <taxon>Dikarya</taxon>
        <taxon>Basidiomycota</taxon>
        <taxon>Agaricomycotina</taxon>
        <taxon>Agaricomycetes</taxon>
        <taxon>Agaricomycetidae</taxon>
        <taxon>Agaricales</taxon>
        <taxon>Agaricineae</taxon>
        <taxon>Hymenogastraceae</taxon>
        <taxon>Gymnopilus</taxon>
    </lineage>
</organism>
<name>A0A9P5ND40_GYMJU</name>
<keyword evidence="4" id="KW-1185">Reference proteome</keyword>
<gene>
    <name evidence="3" type="ORF">CPB84DRAFT_1794087</name>
</gene>
<feature type="signal peptide" evidence="2">
    <location>
        <begin position="1"/>
        <end position="22"/>
    </location>
</feature>
<dbReference type="Proteomes" id="UP000724874">
    <property type="component" value="Unassembled WGS sequence"/>
</dbReference>
<keyword evidence="2" id="KW-0732">Signal</keyword>
<proteinExistence type="predicted"/>
<dbReference type="AlphaFoldDB" id="A0A9P5ND40"/>
<evidence type="ECO:0000313" key="4">
    <source>
        <dbReference type="Proteomes" id="UP000724874"/>
    </source>
</evidence>
<accession>A0A9P5ND40</accession>
<feature type="region of interest" description="Disordered" evidence="1">
    <location>
        <begin position="86"/>
        <end position="106"/>
    </location>
</feature>